<evidence type="ECO:0000313" key="1">
    <source>
        <dbReference type="EMBL" id="PQJ84590.1"/>
    </source>
</evidence>
<name>A0A2S7X2Z4_9GAMM</name>
<proteinExistence type="predicted"/>
<dbReference type="Proteomes" id="UP000239263">
    <property type="component" value="Unassembled WGS sequence"/>
</dbReference>
<organism evidence="1 2">
    <name type="scientific">Aliivibrio sifiae</name>
    <dbReference type="NCBI Taxonomy" id="566293"/>
    <lineage>
        <taxon>Bacteria</taxon>
        <taxon>Pseudomonadati</taxon>
        <taxon>Pseudomonadota</taxon>
        <taxon>Gammaproteobacteria</taxon>
        <taxon>Vibrionales</taxon>
        <taxon>Vibrionaceae</taxon>
        <taxon>Aliivibrio</taxon>
    </lineage>
</organism>
<dbReference type="EMBL" id="MSCO01000002">
    <property type="protein sequence ID" value="PQJ84590.1"/>
    <property type="molecule type" value="Genomic_DNA"/>
</dbReference>
<sequence length="219" mass="24454">MKISKVTISNLEVTMKNAITFQSETHSHLLYTARKKKNHYELISVQTGAVLVRLGKWEYLVMPGESFWLPFDALSAMTVVPNSTISCIQFSIRTRESLPHQGGYVEMTPLLIAGLDKLHSPTISEQAQQRVLSVMQDELLEASLHTDLSEESKSINTYLSALTENKTTSGYSVSPDMMMTLKVREADKMRKSGAKNDMIAARYFSGNIDFLLQASSILA</sequence>
<accession>A0A2S7X2Z4</accession>
<dbReference type="AlphaFoldDB" id="A0A2S7X2Z4"/>
<reference evidence="1 2" key="1">
    <citation type="submission" date="2016-12" db="EMBL/GenBank/DDBJ databases">
        <title>Diversity of luminous bacteria.</title>
        <authorList>
            <person name="Yoshizawa S."/>
            <person name="Kogure K."/>
        </authorList>
    </citation>
    <scope>NUCLEOTIDE SEQUENCE [LARGE SCALE GENOMIC DNA]</scope>
    <source>
        <strain evidence="1 2">ATCC 33715</strain>
    </source>
</reference>
<comment type="caution">
    <text evidence="1">The sequence shown here is derived from an EMBL/GenBank/DDBJ whole genome shotgun (WGS) entry which is preliminary data.</text>
</comment>
<protein>
    <submittedName>
        <fullName evidence="1">Uncharacterized protein</fullName>
    </submittedName>
</protein>
<dbReference type="OrthoDB" id="5916374at2"/>
<evidence type="ECO:0000313" key="2">
    <source>
        <dbReference type="Proteomes" id="UP000239263"/>
    </source>
</evidence>
<gene>
    <name evidence="1" type="ORF">BTO22_13830</name>
</gene>